<feature type="compositionally biased region" description="Pro residues" evidence="1">
    <location>
        <begin position="47"/>
        <end position="64"/>
    </location>
</feature>
<evidence type="ECO:0000256" key="1">
    <source>
        <dbReference type="SAM" id="MobiDB-lite"/>
    </source>
</evidence>
<proteinExistence type="predicted"/>
<organism evidence="2 3">
    <name type="scientific">Ananas comosus</name>
    <name type="common">Pineapple</name>
    <name type="synonym">Ananas ananas</name>
    <dbReference type="NCBI Taxonomy" id="4615"/>
    <lineage>
        <taxon>Eukaryota</taxon>
        <taxon>Viridiplantae</taxon>
        <taxon>Streptophyta</taxon>
        <taxon>Embryophyta</taxon>
        <taxon>Tracheophyta</taxon>
        <taxon>Spermatophyta</taxon>
        <taxon>Magnoliopsida</taxon>
        <taxon>Liliopsida</taxon>
        <taxon>Poales</taxon>
        <taxon>Bromeliaceae</taxon>
        <taxon>Bromelioideae</taxon>
        <taxon>Ananas</taxon>
    </lineage>
</organism>
<dbReference type="GeneID" id="109724419"/>
<dbReference type="OrthoDB" id="1939522at2759"/>
<gene>
    <name evidence="3" type="primary">LOC109724419</name>
</gene>
<dbReference type="Proteomes" id="UP000515123">
    <property type="component" value="Linkage group 18"/>
</dbReference>
<feature type="compositionally biased region" description="Pro residues" evidence="1">
    <location>
        <begin position="1"/>
        <end position="12"/>
    </location>
</feature>
<feature type="region of interest" description="Disordered" evidence="1">
    <location>
        <begin position="1"/>
        <end position="69"/>
    </location>
</feature>
<protein>
    <submittedName>
        <fullName evidence="3">Aspartyl protease APCB1-like</fullName>
    </submittedName>
</protein>
<reference evidence="3" key="2">
    <citation type="submission" date="2025-08" db="UniProtKB">
        <authorList>
            <consortium name="RefSeq"/>
        </authorList>
    </citation>
    <scope>IDENTIFICATION</scope>
</reference>
<accession>A0A6P5GTM9</accession>
<evidence type="ECO:0000313" key="3">
    <source>
        <dbReference type="RefSeq" id="XP_020108825.1"/>
    </source>
</evidence>
<dbReference type="RefSeq" id="XP_020108825.1">
    <property type="nucleotide sequence ID" value="XM_020253236.1"/>
</dbReference>
<reference evidence="2" key="1">
    <citation type="journal article" date="2015" name="Nat. Genet.">
        <title>The pineapple genome and the evolution of CAM photosynthesis.</title>
        <authorList>
            <person name="Ming R."/>
            <person name="VanBuren R."/>
            <person name="Wai C.M."/>
            <person name="Tang H."/>
            <person name="Schatz M.C."/>
            <person name="Bowers J.E."/>
            <person name="Lyons E."/>
            <person name="Wang M.L."/>
            <person name="Chen J."/>
            <person name="Biggers E."/>
            <person name="Zhang J."/>
            <person name="Huang L."/>
            <person name="Zhang L."/>
            <person name="Miao W."/>
            <person name="Zhang J."/>
            <person name="Ye Z."/>
            <person name="Miao C."/>
            <person name="Lin Z."/>
            <person name="Wang H."/>
            <person name="Zhou H."/>
            <person name="Yim W.C."/>
            <person name="Priest H.D."/>
            <person name="Zheng C."/>
            <person name="Woodhouse M."/>
            <person name="Edger P.P."/>
            <person name="Guyot R."/>
            <person name="Guo H.B."/>
            <person name="Guo H."/>
            <person name="Zheng G."/>
            <person name="Singh R."/>
            <person name="Sharma A."/>
            <person name="Min X."/>
            <person name="Zheng Y."/>
            <person name="Lee H."/>
            <person name="Gurtowski J."/>
            <person name="Sedlazeck F.J."/>
            <person name="Harkess A."/>
            <person name="McKain M.R."/>
            <person name="Liao Z."/>
            <person name="Fang J."/>
            <person name="Liu J."/>
            <person name="Zhang X."/>
            <person name="Zhang Q."/>
            <person name="Hu W."/>
            <person name="Qin Y."/>
            <person name="Wang K."/>
            <person name="Chen L.Y."/>
            <person name="Shirley N."/>
            <person name="Lin Y.R."/>
            <person name="Liu L.Y."/>
            <person name="Hernandez A.G."/>
            <person name="Wright C.L."/>
            <person name="Bulone V."/>
            <person name="Tuskan G.A."/>
            <person name="Heath K."/>
            <person name="Zee F."/>
            <person name="Moore P.H."/>
            <person name="Sunkar R."/>
            <person name="Leebens-Mack J.H."/>
            <person name="Mockler T."/>
            <person name="Bennetzen J.L."/>
            <person name="Freeling M."/>
            <person name="Sankoff D."/>
            <person name="Paterson A.H."/>
            <person name="Zhu X."/>
            <person name="Yang X."/>
            <person name="Smith J.A."/>
            <person name="Cushman J.C."/>
            <person name="Paull R.E."/>
            <person name="Yu Q."/>
        </authorList>
    </citation>
    <scope>NUCLEOTIDE SEQUENCE [LARGE SCALE GENOMIC DNA]</scope>
    <source>
        <strain evidence="2">cv. F153</strain>
    </source>
</reference>
<feature type="region of interest" description="Disordered" evidence="1">
    <location>
        <begin position="148"/>
        <end position="188"/>
    </location>
</feature>
<name>A0A6P5GTM9_ANACO</name>
<sequence length="188" mass="20354">MATEEPPPPPPLSQLHGVVIISLPPPDDPSKGKTITAFTLSDSAPLHQPPPPPPQQQPSRSPPSPERRRVLSSSARKALASVLGASFLVFSLWLCLFSEAPLELLGSGSEEEGRARDEARSFLLPLYPKTRGRVLREVGDIKLAATRDEDGMEGVRLAKQGSKMTVSPSSSSSSLLTLHPHYPPRHRH</sequence>
<keyword evidence="2" id="KW-1185">Reference proteome</keyword>
<evidence type="ECO:0000313" key="2">
    <source>
        <dbReference type="Proteomes" id="UP000515123"/>
    </source>
</evidence>
<dbReference type="AlphaFoldDB" id="A0A6P5GTM9"/>